<evidence type="ECO:0000313" key="2">
    <source>
        <dbReference type="EMBL" id="BBJ45008.1"/>
    </source>
</evidence>
<dbReference type="AlphaFoldDB" id="A0A499UY68"/>
<proteinExistence type="predicted"/>
<feature type="compositionally biased region" description="Basic residues" evidence="1">
    <location>
        <begin position="40"/>
        <end position="50"/>
    </location>
</feature>
<feature type="region of interest" description="Disordered" evidence="1">
    <location>
        <begin position="1"/>
        <end position="92"/>
    </location>
</feature>
<gene>
    <name evidence="2" type="ORF">SSPO_077260</name>
</gene>
<organism evidence="2 3">
    <name type="scientific">Streptomyces antimycoticus</name>
    <dbReference type="NCBI Taxonomy" id="68175"/>
    <lineage>
        <taxon>Bacteria</taxon>
        <taxon>Bacillati</taxon>
        <taxon>Actinomycetota</taxon>
        <taxon>Actinomycetes</taxon>
        <taxon>Kitasatosporales</taxon>
        <taxon>Streptomycetaceae</taxon>
        <taxon>Streptomyces</taxon>
        <taxon>Streptomyces violaceusniger group</taxon>
    </lineage>
</organism>
<protein>
    <recommendedName>
        <fullName evidence="4">Secreted protein</fullName>
    </recommendedName>
</protein>
<evidence type="ECO:0000313" key="3">
    <source>
        <dbReference type="Proteomes" id="UP000463951"/>
    </source>
</evidence>
<feature type="compositionally biased region" description="Low complexity" evidence="1">
    <location>
        <begin position="56"/>
        <end position="68"/>
    </location>
</feature>
<accession>A0A499UY68</accession>
<dbReference type="Proteomes" id="UP000463951">
    <property type="component" value="Chromosome"/>
</dbReference>
<evidence type="ECO:0000256" key="1">
    <source>
        <dbReference type="SAM" id="MobiDB-lite"/>
    </source>
</evidence>
<sequence length="212" mass="22401">MWHDAGHLPPQPLHGVIPRAASGPGSRAYPSPSGALGRDRGRRGRRHRRGSFFQPSDAKATTSTAASAPRAGGLPAAKAPDPRAADYPMDCGRAKPDVIDRASADLDGDGRPETAVVVRCRTAFGTPPSGVYVLSQPARVGAAPRVVATFVDPKEGMSISDFAVRGKTVSATLLGYSSAKVPRCCPDQQRKVNWQWRDGRFVLKALPVPGSV</sequence>
<dbReference type="EMBL" id="AP019620">
    <property type="protein sequence ID" value="BBJ45008.1"/>
    <property type="molecule type" value="Genomic_DNA"/>
</dbReference>
<evidence type="ECO:0008006" key="4">
    <source>
        <dbReference type="Google" id="ProtNLM"/>
    </source>
</evidence>
<reference evidence="2 3" key="1">
    <citation type="journal article" date="2020" name="Int. J. Syst. Evol. Microbiol.">
        <title>Reclassification of Streptomyces castelarensis and Streptomyces sporoclivatus as later heterotypic synonyms of Streptomyces antimycoticus.</title>
        <authorList>
            <person name="Komaki H."/>
            <person name="Tamura T."/>
        </authorList>
    </citation>
    <scope>NUCLEOTIDE SEQUENCE [LARGE SCALE GENOMIC DNA]</scope>
    <source>
        <strain evidence="2 3">NBRC 100767</strain>
    </source>
</reference>
<name>A0A499UY68_9ACTN</name>